<dbReference type="GeneID" id="71989998"/>
<keyword evidence="3" id="KW-1185">Reference proteome</keyword>
<accession>A0A9Q8PCT8</accession>
<sequence>MNKCGQTQIFGHAALKNTMIASVPSKRARPERHKESRKRAPEKAPLPKDGDEKARGRKTEPPPSAKPQEDVMYPSVGLLARSSTCVNTSMSSDHLSEESSATQDATTGAVRITSSRVAPTTGSSTPILPARQPVQNIQMPTEVVGAVTANIQAWHVNQAITNQLPLPVRRMTIDFALLRATLAFGHKQVTSNIQRSPPTELSNSIRPTLLSPSARGRQLRRGPSLGTRPPSAPPDPSLKSPEVQEYSGNAPNYYAHFTDYGPYGTSNVSSAYSSQQAGLSIPSSFEKDEEEPPAEPPAGSNKRKRTSEPA</sequence>
<organism evidence="2 3">
    <name type="scientific">Passalora fulva</name>
    <name type="common">Tomato leaf mold</name>
    <name type="synonym">Cladosporium fulvum</name>
    <dbReference type="NCBI Taxonomy" id="5499"/>
    <lineage>
        <taxon>Eukaryota</taxon>
        <taxon>Fungi</taxon>
        <taxon>Dikarya</taxon>
        <taxon>Ascomycota</taxon>
        <taxon>Pezizomycotina</taxon>
        <taxon>Dothideomycetes</taxon>
        <taxon>Dothideomycetidae</taxon>
        <taxon>Mycosphaerellales</taxon>
        <taxon>Mycosphaerellaceae</taxon>
        <taxon>Fulvia</taxon>
    </lineage>
</organism>
<dbReference type="KEGG" id="ffu:CLAFUR5_10120"/>
<feature type="compositionally biased region" description="Polar residues" evidence="1">
    <location>
        <begin position="189"/>
        <end position="206"/>
    </location>
</feature>
<proteinExistence type="predicted"/>
<gene>
    <name evidence="2" type="ORF">CLAFUR5_10120</name>
</gene>
<feature type="compositionally biased region" description="Polar residues" evidence="1">
    <location>
        <begin position="101"/>
        <end position="126"/>
    </location>
</feature>
<dbReference type="Proteomes" id="UP000756132">
    <property type="component" value="Chromosome 7"/>
</dbReference>
<reference evidence="2" key="1">
    <citation type="submission" date="2021-12" db="EMBL/GenBank/DDBJ databases">
        <authorList>
            <person name="Zaccaron A."/>
            <person name="Stergiopoulos I."/>
        </authorList>
    </citation>
    <scope>NUCLEOTIDE SEQUENCE</scope>
    <source>
        <strain evidence="2">Race5_Kim</strain>
    </source>
</reference>
<feature type="region of interest" description="Disordered" evidence="1">
    <location>
        <begin position="1"/>
        <end position="70"/>
    </location>
</feature>
<feature type="region of interest" description="Disordered" evidence="1">
    <location>
        <begin position="189"/>
        <end position="310"/>
    </location>
</feature>
<dbReference type="RefSeq" id="XP_047764437.1">
    <property type="nucleotide sequence ID" value="XM_047909268.1"/>
</dbReference>
<reference evidence="2" key="2">
    <citation type="journal article" date="2022" name="Microb. Genom.">
        <title>A chromosome-scale genome assembly of the tomato pathogen Cladosporium fulvum reveals a compartmentalized genome architecture and the presence of a dispensable chromosome.</title>
        <authorList>
            <person name="Zaccaron A.Z."/>
            <person name="Chen L.H."/>
            <person name="Samaras A."/>
            <person name="Stergiopoulos I."/>
        </authorList>
    </citation>
    <scope>NUCLEOTIDE SEQUENCE</scope>
    <source>
        <strain evidence="2">Race5_Kim</strain>
    </source>
</reference>
<dbReference type="AlphaFoldDB" id="A0A9Q8PCT8"/>
<feature type="region of interest" description="Disordered" evidence="1">
    <location>
        <begin position="89"/>
        <end position="128"/>
    </location>
</feature>
<evidence type="ECO:0000256" key="1">
    <source>
        <dbReference type="SAM" id="MobiDB-lite"/>
    </source>
</evidence>
<feature type="compositionally biased region" description="Basic and acidic residues" evidence="1">
    <location>
        <begin position="32"/>
        <end position="60"/>
    </location>
</feature>
<feature type="compositionally biased region" description="Basic residues" evidence="1">
    <location>
        <begin position="301"/>
        <end position="310"/>
    </location>
</feature>
<feature type="compositionally biased region" description="Polar residues" evidence="1">
    <location>
        <begin position="264"/>
        <end position="283"/>
    </location>
</feature>
<evidence type="ECO:0000313" key="2">
    <source>
        <dbReference type="EMBL" id="UJO20071.1"/>
    </source>
</evidence>
<dbReference type="EMBL" id="CP090169">
    <property type="protein sequence ID" value="UJO20071.1"/>
    <property type="molecule type" value="Genomic_DNA"/>
</dbReference>
<protein>
    <submittedName>
        <fullName evidence="2">Uncharacterized protein</fullName>
    </submittedName>
</protein>
<evidence type="ECO:0000313" key="3">
    <source>
        <dbReference type="Proteomes" id="UP000756132"/>
    </source>
</evidence>
<name>A0A9Q8PCT8_PASFU</name>